<dbReference type="OrthoDB" id="10485367at2759"/>
<proteinExistence type="predicted"/>
<gene>
    <name evidence="1" type="ORF">PanWU01x14_312010</name>
</gene>
<comment type="caution">
    <text evidence="1">The sequence shown here is derived from an EMBL/GenBank/DDBJ whole genome shotgun (WGS) entry which is preliminary data.</text>
</comment>
<evidence type="ECO:0000313" key="2">
    <source>
        <dbReference type="Proteomes" id="UP000237105"/>
    </source>
</evidence>
<keyword evidence="2" id="KW-1185">Reference proteome</keyword>
<dbReference type="AlphaFoldDB" id="A0A2P5APT9"/>
<sequence>MKAFIRAFVGGENEMSMVALLQKSQRDLLGFLPSLLCTIPVSPTNYHDYQGPLGPLANWASYKSARPCHTL</sequence>
<dbReference type="EMBL" id="JXTB01000492">
    <property type="protein sequence ID" value="PON38537.1"/>
    <property type="molecule type" value="Genomic_DNA"/>
</dbReference>
<evidence type="ECO:0000313" key="1">
    <source>
        <dbReference type="EMBL" id="PON38537.1"/>
    </source>
</evidence>
<accession>A0A2P5APT9</accession>
<protein>
    <submittedName>
        <fullName evidence="1">Uncharacterized protein</fullName>
    </submittedName>
</protein>
<organism evidence="1 2">
    <name type="scientific">Parasponia andersonii</name>
    <name type="common">Sponia andersonii</name>
    <dbReference type="NCBI Taxonomy" id="3476"/>
    <lineage>
        <taxon>Eukaryota</taxon>
        <taxon>Viridiplantae</taxon>
        <taxon>Streptophyta</taxon>
        <taxon>Embryophyta</taxon>
        <taxon>Tracheophyta</taxon>
        <taxon>Spermatophyta</taxon>
        <taxon>Magnoliopsida</taxon>
        <taxon>eudicotyledons</taxon>
        <taxon>Gunneridae</taxon>
        <taxon>Pentapetalae</taxon>
        <taxon>rosids</taxon>
        <taxon>fabids</taxon>
        <taxon>Rosales</taxon>
        <taxon>Cannabaceae</taxon>
        <taxon>Parasponia</taxon>
    </lineage>
</organism>
<reference evidence="2" key="1">
    <citation type="submission" date="2016-06" db="EMBL/GenBank/DDBJ databases">
        <title>Parallel loss of symbiosis genes in relatives of nitrogen-fixing non-legume Parasponia.</title>
        <authorList>
            <person name="Van Velzen R."/>
            <person name="Holmer R."/>
            <person name="Bu F."/>
            <person name="Rutten L."/>
            <person name="Van Zeijl A."/>
            <person name="Liu W."/>
            <person name="Santuari L."/>
            <person name="Cao Q."/>
            <person name="Sharma T."/>
            <person name="Shen D."/>
            <person name="Roswanjaya Y."/>
            <person name="Wardhani T."/>
            <person name="Kalhor M.S."/>
            <person name="Jansen J."/>
            <person name="Van den Hoogen J."/>
            <person name="Gungor B."/>
            <person name="Hartog M."/>
            <person name="Hontelez J."/>
            <person name="Verver J."/>
            <person name="Yang W.-C."/>
            <person name="Schijlen E."/>
            <person name="Repin R."/>
            <person name="Schilthuizen M."/>
            <person name="Schranz E."/>
            <person name="Heidstra R."/>
            <person name="Miyata K."/>
            <person name="Fedorova E."/>
            <person name="Kohlen W."/>
            <person name="Bisseling T."/>
            <person name="Smit S."/>
            <person name="Geurts R."/>
        </authorList>
    </citation>
    <scope>NUCLEOTIDE SEQUENCE [LARGE SCALE GENOMIC DNA]</scope>
    <source>
        <strain evidence="2">cv. WU1-14</strain>
    </source>
</reference>
<name>A0A2P5APT9_PARAD</name>
<dbReference type="Proteomes" id="UP000237105">
    <property type="component" value="Unassembled WGS sequence"/>
</dbReference>